<protein>
    <submittedName>
        <fullName evidence="4">UvrB/UvrC motif-containing protein</fullName>
    </submittedName>
</protein>
<dbReference type="InterPro" id="IPR036876">
    <property type="entry name" value="UVR_dom_sf"/>
</dbReference>
<dbReference type="InterPro" id="IPR001943">
    <property type="entry name" value="UVR_dom"/>
</dbReference>
<evidence type="ECO:0000313" key="4">
    <source>
        <dbReference type="EMBL" id="MDQ8195739.1"/>
    </source>
</evidence>
<dbReference type="RefSeq" id="WP_308986190.1">
    <property type="nucleotide sequence ID" value="NZ_JARXIC010000031.1"/>
</dbReference>
<dbReference type="Pfam" id="PF02151">
    <property type="entry name" value="UVR"/>
    <property type="match status" value="1"/>
</dbReference>
<reference evidence="4 5" key="1">
    <citation type="submission" date="2023-04" db="EMBL/GenBank/DDBJ databases">
        <title>A novel bacteria isolated from coastal sediment.</title>
        <authorList>
            <person name="Liu X.-J."/>
            <person name="Du Z.-J."/>
        </authorList>
    </citation>
    <scope>NUCLEOTIDE SEQUENCE [LARGE SCALE GENOMIC DNA]</scope>
    <source>
        <strain evidence="4 5">SDUM461004</strain>
    </source>
</reference>
<dbReference type="PROSITE" id="PS50151">
    <property type="entry name" value="UVR"/>
    <property type="match status" value="1"/>
</dbReference>
<gene>
    <name evidence="4" type="ORF">QEH59_15005</name>
</gene>
<keyword evidence="1" id="KW-0742">SOS response</keyword>
<feature type="coiled-coil region" evidence="2">
    <location>
        <begin position="122"/>
        <end position="161"/>
    </location>
</feature>
<evidence type="ECO:0000256" key="1">
    <source>
        <dbReference type="ARBA" id="ARBA00023236"/>
    </source>
</evidence>
<comment type="caution">
    <text evidence="4">The sequence shown here is derived from an EMBL/GenBank/DDBJ whole genome shotgun (WGS) entry which is preliminary data.</text>
</comment>
<keyword evidence="5" id="KW-1185">Reference proteome</keyword>
<proteinExistence type="predicted"/>
<dbReference type="EMBL" id="JARXIC010000031">
    <property type="protein sequence ID" value="MDQ8195739.1"/>
    <property type="molecule type" value="Genomic_DNA"/>
</dbReference>
<name>A0ABU1AM41_9BACT</name>
<organism evidence="4 5">
    <name type="scientific">Thalassobacterium sedimentorum</name>
    <dbReference type="NCBI Taxonomy" id="3041258"/>
    <lineage>
        <taxon>Bacteria</taxon>
        <taxon>Pseudomonadati</taxon>
        <taxon>Verrucomicrobiota</taxon>
        <taxon>Opitutia</taxon>
        <taxon>Puniceicoccales</taxon>
        <taxon>Coraliomargaritaceae</taxon>
        <taxon>Thalassobacterium</taxon>
    </lineage>
</organism>
<dbReference type="Proteomes" id="UP001243717">
    <property type="component" value="Unassembled WGS sequence"/>
</dbReference>
<keyword evidence="1" id="KW-0227">DNA damage</keyword>
<accession>A0ABU1AM41</accession>
<feature type="domain" description="UVR" evidence="3">
    <location>
        <begin position="126"/>
        <end position="161"/>
    </location>
</feature>
<evidence type="ECO:0000256" key="2">
    <source>
        <dbReference type="SAM" id="Coils"/>
    </source>
</evidence>
<dbReference type="Gene3D" id="4.10.860.10">
    <property type="entry name" value="UVR domain"/>
    <property type="match status" value="1"/>
</dbReference>
<dbReference type="InterPro" id="IPR025542">
    <property type="entry name" value="YacH"/>
</dbReference>
<sequence>MAENLKCSHCSNPATVHLTQIVNNKIIKVDLCESCAQAKGVTDPEGFSLADLLSKTHLTPEGGEPQITCTACGLTTADFRRTGRLGCAACYTSFIPLVRPVLEDMHAGTVHKGKVPEVAYSRQTSAAQLQDLEEALQRAISEEAYEDAAKYRDQIQAIKEAVDAEAVQS</sequence>
<dbReference type="PANTHER" id="PTHR38430">
    <property type="entry name" value="PROTEIN-ARGININE KINASE ACTIVATOR PROTEIN"/>
    <property type="match status" value="1"/>
</dbReference>
<evidence type="ECO:0000259" key="3">
    <source>
        <dbReference type="PROSITE" id="PS50151"/>
    </source>
</evidence>
<keyword evidence="2" id="KW-0175">Coiled coil</keyword>
<dbReference type="PANTHER" id="PTHR38430:SF1">
    <property type="entry name" value="PROTEIN-ARGININE KINASE ACTIVATOR PROTEIN"/>
    <property type="match status" value="1"/>
</dbReference>
<dbReference type="SUPFAM" id="SSF46600">
    <property type="entry name" value="C-terminal UvrC-binding domain of UvrB"/>
    <property type="match status" value="1"/>
</dbReference>
<dbReference type="PIRSF" id="PIRSF015034">
    <property type="entry name" value="YacH"/>
    <property type="match status" value="1"/>
</dbReference>
<evidence type="ECO:0000313" key="5">
    <source>
        <dbReference type="Proteomes" id="UP001243717"/>
    </source>
</evidence>